<gene>
    <name evidence="1" type="ORF">BV87_18835</name>
</gene>
<dbReference type="EMBL" id="CP020925">
    <property type="protein sequence ID" value="ATP20242.1"/>
    <property type="molecule type" value="Genomic_DNA"/>
</dbReference>
<protein>
    <submittedName>
        <fullName evidence="1">Uncharacterized protein</fullName>
    </submittedName>
</protein>
<sequence length="112" mass="12655">MLNFIRPVELSFAIIFELQKAHSILVEGALCSGGLYLQAGVEGDRVRNTIEQPRVVIEIPDTGFRPRWEKICQRYLAKKMRAAGLDRKAAKHVAAEQYSELQKMALARPFPS</sequence>
<dbReference type="AlphaFoldDB" id="A0A2D1R5V4"/>
<accession>A0A2D1R5V4</accession>
<proteinExistence type="predicted"/>
<organism evidence="1 2">
    <name type="scientific">Sphingobium yanoikuyae</name>
    <name type="common">Sphingomonas yanoikuyae</name>
    <dbReference type="NCBI Taxonomy" id="13690"/>
    <lineage>
        <taxon>Bacteria</taxon>
        <taxon>Pseudomonadati</taxon>
        <taxon>Pseudomonadota</taxon>
        <taxon>Alphaproteobacteria</taxon>
        <taxon>Sphingomonadales</taxon>
        <taxon>Sphingomonadaceae</taxon>
        <taxon>Sphingobium</taxon>
    </lineage>
</organism>
<evidence type="ECO:0000313" key="1">
    <source>
        <dbReference type="EMBL" id="ATP20242.1"/>
    </source>
</evidence>
<dbReference type="Proteomes" id="UP000037029">
    <property type="component" value="Chromosome"/>
</dbReference>
<name>A0A2D1R5V4_SPHYA</name>
<evidence type="ECO:0000313" key="2">
    <source>
        <dbReference type="Proteomes" id="UP000037029"/>
    </source>
</evidence>
<reference evidence="1 2" key="1">
    <citation type="submission" date="2017-04" db="EMBL/GenBank/DDBJ databases">
        <title>Characterization, genome and methylation analysis of a phthalic acid esters degrading strain Sphingobium yanoikuyae SHJ.</title>
        <authorList>
            <person name="Feng L."/>
        </authorList>
    </citation>
    <scope>NUCLEOTIDE SEQUENCE [LARGE SCALE GENOMIC DNA]</scope>
    <source>
        <strain evidence="1 2">SHJ</strain>
    </source>
</reference>